<feature type="compositionally biased region" description="Polar residues" evidence="2">
    <location>
        <begin position="1125"/>
        <end position="1153"/>
    </location>
</feature>
<feature type="compositionally biased region" description="Low complexity" evidence="2">
    <location>
        <begin position="1093"/>
        <end position="1102"/>
    </location>
</feature>
<sequence>MPVENSNYNNNIQQSQQYMMVDDTLSMGTITPNNFNNLANSPESSHCTDKLAQLMDLNGICRDAIYSNSSNSSPSNLNIDGMVKTTTTTTSTPTTTPTTLLKNSILTNTMTDVELSRPDALQYDYSNFYNIDGLYQQQQHQYNKISNNTIHNNNNNSNNNCNNQNNIYTESLNVNSNNDRINTSSNKSNGKNNNIIDVDTRSIHNAISTTNTTPPQPQPLSSSKTTNTMSHMNTINSTTNTTTTTSSTATINNQNNTILATTTTLLDHKNSNNNNNHHHHHPDNNTTYDEQQISFYDFLEESESGVDHHFGYLDESESNSLGKITNINTPSTSSTIPGSATTISTLTTTIATSTIVNTTKTSEKIMNNNTISAVITAATQETLNTPSILDNINNLCNNNNNNTKAMAITSFNQIDCELQKSNTTADDTLKSLATISKMTADLELKMAAIDDLQKHTNIENQQFSTNQQQFSTNHQQQQPSYMSPQQENIVPNFPNKYNFSHTNNADGIITIAADDDDDDNHNNDDDADAVKNTDGESYKKNIPCSISSETCSNLAINGKTCKCTIITTLNDNFTKTTITTTNTIATIYNSNNIITTNHFHHKQKLLLTKTAATISLASSQIPLPGSPLSPSTPDIHSLKVLQSTPDIHSLKVSQSTPDIHSLKVSQSIDSLPINTSLTSLLPLILPSSELTSSPSSSSAAAAPPTTTTTTGVTAVSLLLPSTLTTSSSMSLSSLSSSSSSSLPLPSLLLSPSSSSSSSSSPPPQLIVSTTPAALLSPPPQEQEQQQQQQAYTYINHDDIVESVKVLPSFSSLPLTQQFILPKKRKPRFDYVNIIITTQQESSLKTCTKIIASTNSSNDNNTSTTTTTSTIASSIIHNANIDNIAITEIESYTSNNNNNNSINSTCLSSDVNVITTNINSTNNNTTIATTTNNNTNIKNNDDDDDRINKHSLLLLPNCTINSDTLYTPDLLINEKILFLANNKTVINKSKSKSSNNTGTNTYIPYNQQNTKNIDIQRKKNKTKHNANNILVQQEKNLVNSINTDNIVKKRKRTHSNNTAATMVAPITSQSLVLNEQSKKLKKYHHQEQQHHNHNNNNNNNINNHHYHHQQHQQDQIHENEKRKLQKSQSMLQNQQEMIKFSPKSTKYPESQIKSLTPPPPPSPPQQQPIQQDMATDASDAFDTDDEIQDRDFVCKKRRNRRKTIDPVISSRGSASRSSSTSSTSSSGSSSSSTSSGSSSSSSSSSSTGSKGSKKSSVKTGENVIVEDSTLNSAQLQQRECRRNRIISETMANNKALNNTLSSSPVISTVVYMSRPPTGDFKRPNAPQPTHLQKIKLVKPKLFSMSEHMTRIGKSKSKKISSIIEPQPFCQVTIGNGKPCDDTEMIYPWKYLKPIGKIVKCINKEEIAAKNNITEILVIPSTSGSILRELSLNHLKLLEFNKTTINNIKLYQSQYHVVYGAVPEPMCEFVQFLLKSNYLTSNKNMYMYDGDLELQAYIYWQLISQDLVDWKNDLSRIPLKKLLEYACTTIADPELYILIARFANFRDPRYISAECLLQIKHRFVDIMASLKKITDVEKYKTAKSAWYTFMNKCNIHHYSCPHTMNEIMNILPMVKLQFSTMLNDANLESAEYETDIKFISHEIESMYSFILNLAPTKGDIRKLQKITGNIFVHMTKLFAYHLIKYGIISNNYKINCQHVQGFSTVYQKLLSLNNSKVVMPVFIKKYVSMRKIIISEIANYNTNNIGFTSTLVKIDNDSLQMLWEMINMMILRCVEPILYNTMDELRTIVVKDLADHMCDMLGDLFNSEEFTSVSNVDAWIRTDDNDIDEYDSDTGEIVKSFANQHDEQLEVHRKNLEENGFKSYEISDDEADDEENADALELDEDYEYNTGKDLNSIINQEVLSSYNCDIHNNFGSTNDRVQQYIESIQNERYIRTYKQPPRTRSKTPTTKSIKSPTSISVRKVNDSTDAIAEHDETGGHTDENSNNTSIDNAELIDVVDIAVTSTMPMTMSTPTIRKTYKRKNTNDTNENMANVSKKKAKSNDSHDNIPIKTAPKLTAIEAISNDSKIYKLTSNICNSRVKCVFCNRRSTNRCVSILGKPKITVTCCTKCLQLLVKDEKLSNHKYDHTAIRTRIVNQYKRPVAFDLNDDFIRDIDFKCDIVRKGYNRAYGGKTITKLAKANAKANSLNEQNKNITTTLANHEQKNVLNNNNDDNSIQNNNNDGNNNNIYNYTNTEYNNNNTKTDGVKNIIDVNDTNNGNDDDDDEEYEYEDDDGCNEDDYEDNDDFDGNAVEISE</sequence>
<evidence type="ECO:0000313" key="5">
    <source>
        <dbReference type="Proteomes" id="UP000290737"/>
    </source>
</evidence>
<feature type="region of interest" description="Disordered" evidence="2">
    <location>
        <begin position="1202"/>
        <end position="1259"/>
    </location>
</feature>
<feature type="region of interest" description="Disordered" evidence="2">
    <location>
        <begin position="514"/>
        <end position="534"/>
    </location>
</feature>
<protein>
    <submittedName>
        <fullName evidence="4">Putative gp28-like protein</fullName>
    </submittedName>
</protein>
<feature type="compositionally biased region" description="Low complexity" evidence="2">
    <location>
        <begin position="208"/>
        <end position="227"/>
    </location>
</feature>
<feature type="compositionally biased region" description="Basic and acidic residues" evidence="2">
    <location>
        <begin position="520"/>
        <end position="534"/>
    </location>
</feature>
<dbReference type="PANTHER" id="PTHR11818">
    <property type="entry name" value="BETA/GAMMA CRYSTALLIN"/>
    <property type="match status" value="1"/>
</dbReference>
<organism evidence="4">
    <name type="scientific">Esparto virus</name>
    <dbReference type="NCBI Taxonomy" id="2072209"/>
    <lineage>
        <taxon>Viruses</taxon>
        <taxon>Viruses incertae sedis</taxon>
        <taxon>Naldaviricetes</taxon>
        <taxon>Lefavirales</taxon>
        <taxon>Nudiviridae</taxon>
        <taxon>Alphanudivirus</taxon>
        <taxon>Alphanudivirus tertidromelanogasteris</taxon>
    </lineage>
</organism>
<dbReference type="PROSITE" id="PS00028">
    <property type="entry name" value="ZINC_FINGER_C2H2_1"/>
    <property type="match status" value="1"/>
</dbReference>
<feature type="compositionally biased region" description="Pro residues" evidence="2">
    <location>
        <begin position="1155"/>
        <end position="1165"/>
    </location>
</feature>
<keyword evidence="1" id="KW-0175">Coiled coil</keyword>
<feature type="region of interest" description="Disordered" evidence="2">
    <location>
        <begin position="177"/>
        <end position="227"/>
    </location>
</feature>
<feature type="compositionally biased region" description="Low complexity" evidence="2">
    <location>
        <begin position="181"/>
        <end position="196"/>
    </location>
</feature>
<accession>A0A2I7G2S8</accession>
<dbReference type="RefSeq" id="YP_009551722.1">
    <property type="nucleotide sequence ID" value="NC_040536.1"/>
</dbReference>
<dbReference type="InterPro" id="IPR013087">
    <property type="entry name" value="Znf_C2H2_type"/>
</dbReference>
<dbReference type="EMBL" id="KY608910">
    <property type="protein sequence ID" value="AUQ43936.1"/>
    <property type="molecule type" value="Genomic_DNA"/>
</dbReference>
<name>A0A2I7G2S8_9VIRU</name>
<proteinExistence type="predicted"/>
<evidence type="ECO:0000256" key="2">
    <source>
        <dbReference type="SAM" id="MobiDB-lite"/>
    </source>
</evidence>
<feature type="region of interest" description="Disordered" evidence="2">
    <location>
        <begin position="690"/>
        <end position="709"/>
    </location>
</feature>
<feature type="region of interest" description="Disordered" evidence="2">
    <location>
        <begin position="750"/>
        <end position="788"/>
    </location>
</feature>
<reference evidence="4" key="1">
    <citation type="journal article" date="2021" name="Virus">
        <title>The discovery, distribution and diversity of DNA viruses associated with Drosophila melanogaster in Europe.</title>
        <authorList>
            <person name="Wallace M.A."/>
            <person name="Coffman K.A."/>
            <person name="Gilbert C."/>
            <person name="Ravindran S."/>
            <person name="Albery G.F."/>
            <person name="Abbott J."/>
            <person name="Argyridou E."/>
            <person name="Bellosta P."/>
            <person name="Betancourt A.J."/>
            <person name="Colinet H."/>
            <person name="Eric K."/>
            <person name="Glaser-Schmitt A."/>
            <person name="Grath S."/>
            <person name="Jelic M."/>
            <person name="Kankare M."/>
            <person name="Kozeretska I."/>
            <person name="Loeschcke V."/>
            <person name="Montchamp-Moreau C."/>
            <person name="Ometto L."/>
            <person name="Onder B.S."/>
            <person name="Orengo D.J."/>
            <person name="Parsch J."/>
            <person name="Pascual M."/>
            <person name="Patenkovic A."/>
            <person name="Puerma E."/>
            <person name="Ritchie M.G."/>
            <person name="Rota-Stabelli O."/>
            <person name="Schou M.F."/>
            <person name="Serga S.V."/>
            <person name="Stamenkovic-Radak M."/>
            <person name="Tanaskovic M."/>
            <person name="Veselinovic M.S."/>
            <person name="Vieira J."/>
            <person name="Vieira C.P."/>
            <person name="Kapun M."/>
            <person name="Flatt T."/>
            <person name="Gonzalez J."/>
            <person name="Staubach F."/>
            <person name="Obbard D.J."/>
        </authorList>
    </citation>
    <scope>NUCLEOTIDE SEQUENCE</scope>
    <source>
        <strain evidence="4">SRR3939042_Esparto_2012</strain>
    </source>
</reference>
<keyword evidence="5" id="KW-1185">Reference proteome</keyword>
<feature type="region of interest" description="Disordered" evidence="2">
    <location>
        <begin position="1077"/>
        <end position="1175"/>
    </location>
</feature>
<dbReference type="InterPro" id="IPR050252">
    <property type="entry name" value="Beta/Gamma-Crystallin"/>
</dbReference>
<dbReference type="KEGG" id="vg:41701819"/>
<feature type="region of interest" description="Disordered" evidence="2">
    <location>
        <begin position="2204"/>
        <end position="2294"/>
    </location>
</feature>
<feature type="domain" description="C2H2-type" evidence="3">
    <location>
        <begin position="2105"/>
        <end position="2126"/>
    </location>
</feature>
<feature type="coiled-coil region" evidence="1">
    <location>
        <begin position="2176"/>
        <end position="2203"/>
    </location>
</feature>
<feature type="region of interest" description="Disordered" evidence="2">
    <location>
        <begin position="1938"/>
        <end position="1963"/>
    </location>
</feature>
<dbReference type="Proteomes" id="UP000290737">
    <property type="component" value="Genome"/>
</dbReference>
<feature type="compositionally biased region" description="Low complexity" evidence="2">
    <location>
        <begin position="1938"/>
        <end position="1958"/>
    </location>
</feature>
<evidence type="ECO:0000256" key="1">
    <source>
        <dbReference type="SAM" id="Coils"/>
    </source>
</evidence>
<dbReference type="GeneID" id="41701819"/>
<feature type="compositionally biased region" description="Low complexity" evidence="2">
    <location>
        <begin position="1166"/>
        <end position="1175"/>
    </location>
</feature>
<evidence type="ECO:0000313" key="4">
    <source>
        <dbReference type="EMBL" id="AUQ43936.1"/>
    </source>
</evidence>
<feature type="compositionally biased region" description="Low complexity" evidence="2">
    <location>
        <begin position="2207"/>
        <end position="2240"/>
    </location>
</feature>
<feature type="compositionally biased region" description="Low complexity" evidence="2">
    <location>
        <begin position="1208"/>
        <end position="1249"/>
    </location>
</feature>
<feature type="compositionally biased region" description="Low complexity" evidence="2">
    <location>
        <begin position="750"/>
        <end position="759"/>
    </location>
</feature>
<evidence type="ECO:0000259" key="3">
    <source>
        <dbReference type="PROSITE" id="PS00028"/>
    </source>
</evidence>
<dbReference type="PANTHER" id="PTHR11818:SF22">
    <property type="entry name" value="GAMMA-CRYSTALLIN N"/>
    <property type="match status" value="1"/>
</dbReference>
<feature type="region of interest" description="Disordered" evidence="2">
    <location>
        <begin position="2020"/>
        <end position="2048"/>
    </location>
</feature>
<feature type="compositionally biased region" description="Acidic residues" evidence="2">
    <location>
        <begin position="2258"/>
        <end position="2286"/>
    </location>
</feature>